<dbReference type="Gene3D" id="1.10.10.10">
    <property type="entry name" value="Winged helix-like DNA-binding domain superfamily/Winged helix DNA-binding domain"/>
    <property type="match status" value="1"/>
</dbReference>
<comment type="subcellular location">
    <subcellularLocation>
        <location evidence="1">Nucleus</location>
    </subcellularLocation>
</comment>
<keyword evidence="6" id="KW-0131">Cell cycle</keyword>
<feature type="compositionally biased region" description="Basic and acidic residues" evidence="8">
    <location>
        <begin position="100"/>
        <end position="109"/>
    </location>
</feature>
<dbReference type="PANTHER" id="PTHR10763">
    <property type="entry name" value="CELL DIVISION CONTROL PROTEIN 6-RELATED"/>
    <property type="match status" value="1"/>
</dbReference>
<dbReference type="GO" id="GO:0016887">
    <property type="term" value="F:ATP hydrolysis activity"/>
    <property type="evidence" value="ECO:0007669"/>
    <property type="project" value="InterPro"/>
</dbReference>
<dbReference type="InterPro" id="IPR016314">
    <property type="entry name" value="Cdc6/18"/>
</dbReference>
<dbReference type="InterPro" id="IPR049945">
    <property type="entry name" value="AAA_22"/>
</dbReference>
<dbReference type="InterPro" id="IPR050311">
    <property type="entry name" value="ORC1/CDC6"/>
</dbReference>
<organism evidence="10">
    <name type="scientific">Brassica oleracea</name>
    <name type="common">Wild cabbage</name>
    <dbReference type="NCBI Taxonomy" id="3712"/>
    <lineage>
        <taxon>Eukaryota</taxon>
        <taxon>Viridiplantae</taxon>
        <taxon>Streptophyta</taxon>
        <taxon>Embryophyta</taxon>
        <taxon>Tracheophyta</taxon>
        <taxon>Spermatophyta</taxon>
        <taxon>Magnoliopsida</taxon>
        <taxon>eudicotyledons</taxon>
        <taxon>Gunneridae</taxon>
        <taxon>Pentapetalae</taxon>
        <taxon>rosids</taxon>
        <taxon>malvids</taxon>
        <taxon>Brassicales</taxon>
        <taxon>Brassicaceae</taxon>
        <taxon>Brassiceae</taxon>
        <taxon>Brassica</taxon>
    </lineage>
</organism>
<dbReference type="GO" id="GO:0033314">
    <property type="term" value="P:mitotic DNA replication checkpoint signaling"/>
    <property type="evidence" value="ECO:0007669"/>
    <property type="project" value="TreeGrafter"/>
</dbReference>
<dbReference type="InterPro" id="IPR015163">
    <property type="entry name" value="Cdc6_C"/>
</dbReference>
<evidence type="ECO:0000256" key="7">
    <source>
        <dbReference type="PIRNR" id="PIRNR001767"/>
    </source>
</evidence>
<dbReference type="FunFam" id="1.10.10.10:FF:000686">
    <property type="entry name" value="Cell division control protein"/>
    <property type="match status" value="1"/>
</dbReference>
<dbReference type="InterPro" id="IPR036390">
    <property type="entry name" value="WH_DNA-bd_sf"/>
</dbReference>
<feature type="region of interest" description="Disordered" evidence="8">
    <location>
        <begin position="92"/>
        <end position="111"/>
    </location>
</feature>
<keyword evidence="3" id="KW-0132">Cell division</keyword>
<evidence type="ECO:0000256" key="6">
    <source>
        <dbReference type="ARBA" id="ARBA00023306"/>
    </source>
</evidence>
<evidence type="ECO:0000256" key="5">
    <source>
        <dbReference type="ARBA" id="ARBA00023242"/>
    </source>
</evidence>
<dbReference type="FunFam" id="1.10.8.60:FF:000102">
    <property type="entry name" value="Cell division control protein"/>
    <property type="match status" value="1"/>
</dbReference>
<proteinExistence type="inferred from homology"/>
<dbReference type="Gene3D" id="1.10.8.60">
    <property type="match status" value="1"/>
</dbReference>
<evidence type="ECO:0000256" key="8">
    <source>
        <dbReference type="SAM" id="MobiDB-lite"/>
    </source>
</evidence>
<accession>A0A3P6AE52</accession>
<dbReference type="GO" id="GO:0003688">
    <property type="term" value="F:DNA replication origin binding"/>
    <property type="evidence" value="ECO:0007669"/>
    <property type="project" value="TreeGrafter"/>
</dbReference>
<dbReference type="InterPro" id="IPR027417">
    <property type="entry name" value="P-loop_NTPase"/>
</dbReference>
<evidence type="ECO:0000313" key="10">
    <source>
        <dbReference type="EMBL" id="VDC90692.1"/>
    </source>
</evidence>
<dbReference type="Gene3D" id="3.40.50.300">
    <property type="entry name" value="P-loop containing nucleotide triphosphate hydrolases"/>
    <property type="match status" value="1"/>
</dbReference>
<dbReference type="Pfam" id="PF13401">
    <property type="entry name" value="AAA_22"/>
    <property type="match status" value="1"/>
</dbReference>
<dbReference type="CDD" id="cd08768">
    <property type="entry name" value="Cdc6_C"/>
    <property type="match status" value="1"/>
</dbReference>
<dbReference type="GO" id="GO:0005634">
    <property type="term" value="C:nucleus"/>
    <property type="evidence" value="ECO:0007669"/>
    <property type="project" value="UniProtKB-SubCell"/>
</dbReference>
<dbReference type="GO" id="GO:0051301">
    <property type="term" value="P:cell division"/>
    <property type="evidence" value="ECO:0007669"/>
    <property type="project" value="UniProtKB-UniRule"/>
</dbReference>
<reference evidence="10" key="1">
    <citation type="submission" date="2018-11" db="EMBL/GenBank/DDBJ databases">
        <authorList>
            <consortium name="Genoscope - CEA"/>
            <person name="William W."/>
        </authorList>
    </citation>
    <scope>NUCLEOTIDE SEQUENCE</scope>
</reference>
<evidence type="ECO:0000256" key="3">
    <source>
        <dbReference type="ARBA" id="ARBA00022618"/>
    </source>
</evidence>
<dbReference type="SMART" id="SM01074">
    <property type="entry name" value="Cdc6_C"/>
    <property type="match status" value="1"/>
</dbReference>
<dbReference type="EMBL" id="LR031872">
    <property type="protein sequence ID" value="VDC90692.1"/>
    <property type="molecule type" value="Genomic_DNA"/>
</dbReference>
<sequence length="563" mass="62849">MRFVLHFDSISISISISISLLFYSTMPTIAGPSSSPHKHIVAARSENTGVPEVNTPRKRKLRSDSAAEVASTAIVTESSFATPMKWKSPRRCAVSSPKTLKKEDSKGKLDSPVMSAVKDRFDCLDVKSKWNPREDDQMKAVKEALHVSKAPSTVVCREDEQRRVLEFVKGCMEQKKAGSLYICGCPGTGKSLSMEKIRQQAEDWAQQEGLPCLETVSVNCTSLTKTTDIFSKILGESETGKKVNGPSSPLQQLQVLFSQKQQSSSTKMMLIIADEMDYLITRDRGVLHELFMLTTLPFSRCILIGTVLCDHIHFMCKFPLLIPNYKFIYRFCSPGVANAIDLADRFLPKLKSLNCKPLVVTFRAYSMEQILRILQERLVELPYVAFQSKALELCARKVSAASGDMRKALSVCRSALEILETEVKGSTEQEPQSPVTEDQVVKMDHMVAALSKTFKSPVVDTIQSLPQHQQIIVCSAAKAFRGSKKDRSIAELNKLYTEICKSSMITPAGITEFTNMCTVLNDQGILKLSNARDDKLKRVSLRVDEADITFALKEIRFFRNCLL</sequence>
<comment type="similarity">
    <text evidence="2 7">Belongs to the CDC6/cdc18 family.</text>
</comment>
<dbReference type="Pfam" id="PF22606">
    <property type="entry name" value="Cdc6-ORC-like_ATPase_lid"/>
    <property type="match status" value="1"/>
</dbReference>
<keyword evidence="5" id="KW-0539">Nucleus</keyword>
<evidence type="ECO:0000256" key="1">
    <source>
        <dbReference type="ARBA" id="ARBA00004123"/>
    </source>
</evidence>
<dbReference type="GO" id="GO:0006270">
    <property type="term" value="P:DNA replication initiation"/>
    <property type="evidence" value="ECO:0007669"/>
    <property type="project" value="UniProtKB-UniRule"/>
</dbReference>
<evidence type="ECO:0000256" key="2">
    <source>
        <dbReference type="ARBA" id="ARBA00006184"/>
    </source>
</evidence>
<evidence type="ECO:0000259" key="9">
    <source>
        <dbReference type="SMART" id="SM01074"/>
    </source>
</evidence>
<dbReference type="InterPro" id="IPR054425">
    <property type="entry name" value="Cdc6_ORC1-like_ATPase_lid"/>
</dbReference>
<dbReference type="Pfam" id="PF09079">
    <property type="entry name" value="WHD_Cdc6"/>
    <property type="match status" value="1"/>
</dbReference>
<name>A0A3P6AE52_BRAOL</name>
<dbReference type="InterPro" id="IPR036388">
    <property type="entry name" value="WH-like_DNA-bd_sf"/>
</dbReference>
<dbReference type="SUPFAM" id="SSF52540">
    <property type="entry name" value="P-loop containing nucleoside triphosphate hydrolases"/>
    <property type="match status" value="1"/>
</dbReference>
<evidence type="ECO:0000256" key="4">
    <source>
        <dbReference type="ARBA" id="ARBA00022705"/>
    </source>
</evidence>
<dbReference type="PANTHER" id="PTHR10763:SF26">
    <property type="entry name" value="CELL DIVISION CONTROL PROTEIN 6 HOMOLOG"/>
    <property type="match status" value="1"/>
</dbReference>
<keyword evidence="4" id="KW-0235">DNA replication</keyword>
<gene>
    <name evidence="10" type="ORF">BOLC3T15469H</name>
</gene>
<dbReference type="AlphaFoldDB" id="A0A3P6AE52"/>
<dbReference type="SUPFAM" id="SSF46785">
    <property type="entry name" value="Winged helix' DNA-binding domain"/>
    <property type="match status" value="1"/>
</dbReference>
<dbReference type="PIRSF" id="PIRSF001767">
    <property type="entry name" value="Cdc6"/>
    <property type="match status" value="1"/>
</dbReference>
<dbReference type="CDD" id="cd00009">
    <property type="entry name" value="AAA"/>
    <property type="match status" value="1"/>
</dbReference>
<dbReference type="FunFam" id="3.40.50.300:FF:000547">
    <property type="entry name" value="Cell division control protein"/>
    <property type="match status" value="1"/>
</dbReference>
<feature type="domain" description="Cdc6 C-terminal" evidence="9">
    <location>
        <begin position="473"/>
        <end position="552"/>
    </location>
</feature>
<protein>
    <recommendedName>
        <fullName evidence="7">Cell division control protein</fullName>
    </recommendedName>
</protein>